<dbReference type="InterPro" id="IPR032783">
    <property type="entry name" value="AraC_lig"/>
</dbReference>
<dbReference type="InterPro" id="IPR018062">
    <property type="entry name" value="HTH_AraC-typ_CS"/>
</dbReference>
<dbReference type="PRINTS" id="PR00032">
    <property type="entry name" value="HTHARAC"/>
</dbReference>
<evidence type="ECO:0000259" key="4">
    <source>
        <dbReference type="PROSITE" id="PS01124"/>
    </source>
</evidence>
<evidence type="ECO:0000313" key="5">
    <source>
        <dbReference type="EMBL" id="AZP12425.1"/>
    </source>
</evidence>
<dbReference type="Pfam" id="PF12833">
    <property type="entry name" value="HTH_18"/>
    <property type="match status" value="1"/>
</dbReference>
<dbReference type="GO" id="GO:0003700">
    <property type="term" value="F:DNA-binding transcription factor activity"/>
    <property type="evidence" value="ECO:0007669"/>
    <property type="project" value="InterPro"/>
</dbReference>
<dbReference type="AlphaFoldDB" id="A0A3S9HJY0"/>
<dbReference type="Proteomes" id="UP000275663">
    <property type="component" value="Chromosome"/>
</dbReference>
<dbReference type="SMART" id="SM00342">
    <property type="entry name" value="HTH_ARAC"/>
    <property type="match status" value="1"/>
</dbReference>
<dbReference type="EMBL" id="CP034464">
    <property type="protein sequence ID" value="AZP12425.1"/>
    <property type="molecule type" value="Genomic_DNA"/>
</dbReference>
<dbReference type="OrthoDB" id="9789899at2"/>
<dbReference type="InterPro" id="IPR018060">
    <property type="entry name" value="HTH_AraC"/>
</dbReference>
<dbReference type="PROSITE" id="PS00041">
    <property type="entry name" value="HTH_ARAC_FAMILY_1"/>
    <property type="match status" value="1"/>
</dbReference>
<dbReference type="RefSeq" id="WP_126127806.1">
    <property type="nucleotide sequence ID" value="NZ_CP034464.1"/>
</dbReference>
<organism evidence="5 6">
    <name type="scientific">Undibacterium parvum</name>
    <dbReference type="NCBI Taxonomy" id="401471"/>
    <lineage>
        <taxon>Bacteria</taxon>
        <taxon>Pseudomonadati</taxon>
        <taxon>Pseudomonadota</taxon>
        <taxon>Betaproteobacteria</taxon>
        <taxon>Burkholderiales</taxon>
        <taxon>Oxalobacteraceae</taxon>
        <taxon>Undibacterium</taxon>
    </lineage>
</organism>
<keyword evidence="3" id="KW-0804">Transcription</keyword>
<dbReference type="PROSITE" id="PS01124">
    <property type="entry name" value="HTH_ARAC_FAMILY_2"/>
    <property type="match status" value="1"/>
</dbReference>
<dbReference type="SUPFAM" id="SSF46689">
    <property type="entry name" value="Homeodomain-like"/>
    <property type="match status" value="2"/>
</dbReference>
<keyword evidence="1" id="KW-0805">Transcription regulation</keyword>
<evidence type="ECO:0000256" key="2">
    <source>
        <dbReference type="ARBA" id="ARBA00023125"/>
    </source>
</evidence>
<evidence type="ECO:0000313" key="6">
    <source>
        <dbReference type="Proteomes" id="UP000275663"/>
    </source>
</evidence>
<dbReference type="Pfam" id="PF12852">
    <property type="entry name" value="Cupin_6"/>
    <property type="match status" value="1"/>
</dbReference>
<proteinExistence type="predicted"/>
<gene>
    <name evidence="5" type="ORF">EJN92_10670</name>
</gene>
<evidence type="ECO:0000256" key="3">
    <source>
        <dbReference type="ARBA" id="ARBA00023163"/>
    </source>
</evidence>
<accession>A0A3S9HJY0</accession>
<name>A0A3S9HJY0_9BURK</name>
<dbReference type="InterPro" id="IPR020449">
    <property type="entry name" value="Tscrpt_reg_AraC-type_HTH"/>
</dbReference>
<dbReference type="PANTHER" id="PTHR46796:SF7">
    <property type="entry name" value="ARAC FAMILY TRANSCRIPTIONAL REGULATOR"/>
    <property type="match status" value="1"/>
</dbReference>
<dbReference type="KEGG" id="upv:EJN92_10670"/>
<dbReference type="Gene3D" id="1.10.10.60">
    <property type="entry name" value="Homeodomain-like"/>
    <property type="match status" value="2"/>
</dbReference>
<sequence>MLNNTDKFAETTNIDKSGDVLDDALRSLRIGGSVLLREAYAPPCAIAIPSSDKLAAFLGLKQDTLAVAFHLVEFGHCEIKSASGNHITLTAGEMAIMFGGEAHTLSQGKSDQIADLETMLAGGPNIQKTSAAQAGLGVSLLCGVFMLHQTQLNPLFAALPAILRVNLSRQTSLHNLSGIAHIMANEIERSAFGAGFIVERLLEILCAEAVRAHLEVTPQQAVGWFRGIKDPVVGRAIKAIHQNPAQDWSIPRLAGEVAMSPSRFAARFSESLGESPMAYVAKWRMNVACRKLSASRIGVDQVAADVGYESVAAFNRAFKKHLGLPPAAWRAHQAA</sequence>
<feature type="domain" description="HTH araC/xylS-type" evidence="4">
    <location>
        <begin position="234"/>
        <end position="332"/>
    </location>
</feature>
<dbReference type="PANTHER" id="PTHR46796">
    <property type="entry name" value="HTH-TYPE TRANSCRIPTIONAL ACTIVATOR RHAS-RELATED"/>
    <property type="match status" value="1"/>
</dbReference>
<dbReference type="InterPro" id="IPR009057">
    <property type="entry name" value="Homeodomain-like_sf"/>
</dbReference>
<reference evidence="5 6" key="1">
    <citation type="journal article" date="2011" name="Int. J. Syst. Evol. Microbiol.">
        <title>Description of Undibacterium oligocarboniphilum sp. nov., isolated from purified water, and Undibacterium pigrum strain CCUG 49012 as the type strain of Undibacterium parvum sp. nov., and emended descriptions of the genus Undibacterium and the species Undibacterium pigrum.</title>
        <authorList>
            <person name="Eder W."/>
            <person name="Wanner G."/>
            <person name="Ludwig W."/>
            <person name="Busse H.J."/>
            <person name="Ziemke-Kageler F."/>
            <person name="Lang E."/>
        </authorList>
    </citation>
    <scope>NUCLEOTIDE SEQUENCE [LARGE SCALE GENOMIC DNA]</scope>
    <source>
        <strain evidence="5 6">DSM 23061</strain>
    </source>
</reference>
<evidence type="ECO:0000256" key="1">
    <source>
        <dbReference type="ARBA" id="ARBA00023015"/>
    </source>
</evidence>
<dbReference type="GO" id="GO:0043565">
    <property type="term" value="F:sequence-specific DNA binding"/>
    <property type="evidence" value="ECO:0007669"/>
    <property type="project" value="InterPro"/>
</dbReference>
<keyword evidence="6" id="KW-1185">Reference proteome</keyword>
<dbReference type="InterPro" id="IPR050204">
    <property type="entry name" value="AraC_XylS_family_regulators"/>
</dbReference>
<keyword evidence="2" id="KW-0238">DNA-binding</keyword>
<protein>
    <submittedName>
        <fullName evidence="5">AraC family transcriptional regulator</fullName>
    </submittedName>
</protein>